<protein>
    <recommendedName>
        <fullName evidence="2">Ice-binding protein C-terminal domain-containing protein</fullName>
    </recommendedName>
</protein>
<gene>
    <name evidence="3" type="ORF">GCM10011380_30750</name>
</gene>
<sequence>MTKFQLLAAAAVATLLTAGQASAASILDVKTLQLSQSSGSSISDSDFAALRAQTVANGVSSTIDILPTDFGAAVANWTATLFTGTLNVAVDGSYKFDFIPTVPTIGGYISIDNTLFSKVVINTNGSGSSGSGGSLTAGAHTFEAFVVKKGGNASAFTGKASGANAASLRFSPLTTAVPEPATWAMMLVGFAMVGAASRYRRRAATVTFA</sequence>
<dbReference type="AlphaFoldDB" id="A0A916TCR6"/>
<dbReference type="NCBIfam" id="NF035944">
    <property type="entry name" value="PEPxxWA-CTERM"/>
    <property type="match status" value="1"/>
</dbReference>
<dbReference type="Proteomes" id="UP000623067">
    <property type="component" value="Unassembled WGS sequence"/>
</dbReference>
<accession>A0A916TCR6</accession>
<keyword evidence="4" id="KW-1185">Reference proteome</keyword>
<feature type="signal peptide" evidence="1">
    <location>
        <begin position="1"/>
        <end position="23"/>
    </location>
</feature>
<evidence type="ECO:0000313" key="3">
    <source>
        <dbReference type="EMBL" id="GGB39126.1"/>
    </source>
</evidence>
<reference evidence="3" key="1">
    <citation type="journal article" date="2014" name="Int. J. Syst. Evol. Microbiol.">
        <title>Complete genome sequence of Corynebacterium casei LMG S-19264T (=DSM 44701T), isolated from a smear-ripened cheese.</title>
        <authorList>
            <consortium name="US DOE Joint Genome Institute (JGI-PGF)"/>
            <person name="Walter F."/>
            <person name="Albersmeier A."/>
            <person name="Kalinowski J."/>
            <person name="Ruckert C."/>
        </authorList>
    </citation>
    <scope>NUCLEOTIDE SEQUENCE</scope>
    <source>
        <strain evidence="3">CGMCC 1.15330</strain>
    </source>
</reference>
<name>A0A916TCR6_9SPHN</name>
<evidence type="ECO:0000313" key="4">
    <source>
        <dbReference type="Proteomes" id="UP000623067"/>
    </source>
</evidence>
<reference evidence="3" key="2">
    <citation type="submission" date="2020-09" db="EMBL/GenBank/DDBJ databases">
        <authorList>
            <person name="Sun Q."/>
            <person name="Zhou Y."/>
        </authorList>
    </citation>
    <scope>NUCLEOTIDE SEQUENCE</scope>
    <source>
        <strain evidence="3">CGMCC 1.15330</strain>
    </source>
</reference>
<comment type="caution">
    <text evidence="3">The sequence shown here is derived from an EMBL/GenBank/DDBJ whole genome shotgun (WGS) entry which is preliminary data.</text>
</comment>
<proteinExistence type="predicted"/>
<dbReference type="NCBIfam" id="TIGR02595">
    <property type="entry name" value="PEP_CTERM"/>
    <property type="match status" value="1"/>
</dbReference>
<organism evidence="3 4">
    <name type="scientific">Sphingomonas metalli</name>
    <dbReference type="NCBI Taxonomy" id="1779358"/>
    <lineage>
        <taxon>Bacteria</taxon>
        <taxon>Pseudomonadati</taxon>
        <taxon>Pseudomonadota</taxon>
        <taxon>Alphaproteobacteria</taxon>
        <taxon>Sphingomonadales</taxon>
        <taxon>Sphingomonadaceae</taxon>
        <taxon>Sphingomonas</taxon>
    </lineage>
</organism>
<feature type="domain" description="Ice-binding protein C-terminal" evidence="2">
    <location>
        <begin position="176"/>
        <end position="201"/>
    </location>
</feature>
<dbReference type="EMBL" id="BMIH01000004">
    <property type="protein sequence ID" value="GGB39126.1"/>
    <property type="molecule type" value="Genomic_DNA"/>
</dbReference>
<evidence type="ECO:0000259" key="2">
    <source>
        <dbReference type="Pfam" id="PF07589"/>
    </source>
</evidence>
<feature type="chain" id="PRO_5037355264" description="Ice-binding protein C-terminal domain-containing protein" evidence="1">
    <location>
        <begin position="24"/>
        <end position="209"/>
    </location>
</feature>
<keyword evidence="1" id="KW-0732">Signal</keyword>
<dbReference type="RefSeq" id="WP_229664626.1">
    <property type="nucleotide sequence ID" value="NZ_BMIH01000004.1"/>
</dbReference>
<dbReference type="Pfam" id="PF07589">
    <property type="entry name" value="PEP-CTERM"/>
    <property type="match status" value="1"/>
</dbReference>
<evidence type="ECO:0000256" key="1">
    <source>
        <dbReference type="SAM" id="SignalP"/>
    </source>
</evidence>
<dbReference type="InterPro" id="IPR013424">
    <property type="entry name" value="Ice-binding_C"/>
</dbReference>